<name>A0A101EPU7_9THEM</name>
<dbReference type="InterPro" id="IPR028979">
    <property type="entry name" value="Ser_kin/Pase_Hpr-like_N_sf"/>
</dbReference>
<dbReference type="Gene3D" id="3.40.1390.20">
    <property type="entry name" value="HprK N-terminal domain-like"/>
    <property type="match status" value="1"/>
</dbReference>
<organism evidence="2 3">
    <name type="scientific">Thermotoga petrophila</name>
    <dbReference type="NCBI Taxonomy" id="93929"/>
    <lineage>
        <taxon>Bacteria</taxon>
        <taxon>Thermotogati</taxon>
        <taxon>Thermotogota</taxon>
        <taxon>Thermotogae</taxon>
        <taxon>Thermotogales</taxon>
        <taxon>Thermotogaceae</taxon>
        <taxon>Thermotoga</taxon>
    </lineage>
</organism>
<evidence type="ECO:0000313" key="2">
    <source>
        <dbReference type="EMBL" id="KUK22502.1"/>
    </source>
</evidence>
<dbReference type="Proteomes" id="UP000058636">
    <property type="component" value="Unassembled WGS sequence"/>
</dbReference>
<dbReference type="EMBL" id="LGFG01000146">
    <property type="protein sequence ID" value="KUK22502.1"/>
    <property type="molecule type" value="Genomic_DNA"/>
</dbReference>
<reference evidence="2 3" key="1">
    <citation type="journal article" date="2015" name="MBio">
        <title>Genome-Resolved Metagenomic Analysis Reveals Roles for Candidate Phyla and Other Microbial Community Members in Biogeochemical Transformations in Oil Reservoirs.</title>
        <authorList>
            <person name="Hu P."/>
            <person name="Tom L."/>
            <person name="Singh A."/>
            <person name="Thomas B.C."/>
            <person name="Baker B.J."/>
            <person name="Piceno Y.M."/>
            <person name="Andersen G.L."/>
            <person name="Banfield J.F."/>
        </authorList>
    </citation>
    <scope>NUCLEOTIDE SEQUENCE [LARGE SCALE GENOMIC DNA]</scope>
    <source>
        <strain evidence="2">46_26</strain>
    </source>
</reference>
<protein>
    <recommendedName>
        <fullName evidence="1">DRTGG domain-containing protein</fullName>
    </recommendedName>
</protein>
<dbReference type="AlphaFoldDB" id="A0A101EPU7"/>
<evidence type="ECO:0000259" key="1">
    <source>
        <dbReference type="Pfam" id="PF07085"/>
    </source>
</evidence>
<dbReference type="InterPro" id="IPR010766">
    <property type="entry name" value="DRTGG"/>
</dbReference>
<sequence>MRIGEIVEKLGLEHVCGDLNTEVEHGFTCDLLSEVLGKAQPSTLWITVQSHVNIIAVATVVGIKGIVLCDGHEYEKDTVKKAEENGVVLLKSQENSFIVSGKVYELGLR</sequence>
<accession>A0A101EPU7</accession>
<proteinExistence type="predicted"/>
<feature type="domain" description="DRTGG" evidence="1">
    <location>
        <begin position="5"/>
        <end position="103"/>
    </location>
</feature>
<evidence type="ECO:0000313" key="3">
    <source>
        <dbReference type="Proteomes" id="UP000058636"/>
    </source>
</evidence>
<dbReference type="SUPFAM" id="SSF75138">
    <property type="entry name" value="HprK N-terminal domain-like"/>
    <property type="match status" value="1"/>
</dbReference>
<dbReference type="PATRIC" id="fig|93930.3.peg.440"/>
<dbReference type="Pfam" id="PF07085">
    <property type="entry name" value="DRTGG"/>
    <property type="match status" value="1"/>
</dbReference>
<comment type="caution">
    <text evidence="2">The sequence shown here is derived from an EMBL/GenBank/DDBJ whole genome shotgun (WGS) entry which is preliminary data.</text>
</comment>
<gene>
    <name evidence="2" type="ORF">XD57_1397</name>
</gene>